<evidence type="ECO:0000256" key="1">
    <source>
        <dbReference type="ARBA" id="ARBA00008136"/>
    </source>
</evidence>
<dbReference type="GO" id="GO:0003697">
    <property type="term" value="F:single-stranded DNA binding"/>
    <property type="evidence" value="ECO:0007669"/>
    <property type="project" value="InterPro"/>
</dbReference>
<dbReference type="PANTHER" id="PTHR13604">
    <property type="entry name" value="DC12-RELATED"/>
    <property type="match status" value="1"/>
</dbReference>
<accession>A0A540VWJ6</accession>
<name>A0A540VWJ6_9ACTN</name>
<dbReference type="PANTHER" id="PTHR13604:SF0">
    <property type="entry name" value="ABASIC SITE PROCESSING PROTEIN HMCES"/>
    <property type="match status" value="1"/>
</dbReference>
<gene>
    <name evidence="9" type="ORF">E6W39_01280</name>
</gene>
<evidence type="ECO:0000313" key="9">
    <source>
        <dbReference type="EMBL" id="TQF01118.1"/>
    </source>
</evidence>
<sequence length="248" mass="27378">MCGRFVSTTGPQDLATLFGASRWDPDETLAPSWNVAPTDPVWAVMERLDRESGELAHQLRPLRWGLVPSWAKDPGVGARMINARSETVHEKPAFRKAFATRRCLLPADGYYEWVAIPAADGRKAYKQPYFIAPANGTLIAMAGLYEFWRDPTRPDDDPLAWLTTTTVITTRARDDAGRVHDRMPLAIAAEDFDAWLDPDHTDPAQLRPLLHTPADGHLAIRPVSTAVNSVRNNGPELLAEAPDAPPLA</sequence>
<dbReference type="Pfam" id="PF02586">
    <property type="entry name" value="SRAP"/>
    <property type="match status" value="1"/>
</dbReference>
<proteinExistence type="inferred from homology"/>
<comment type="similarity">
    <text evidence="1 8">Belongs to the SOS response-associated peptidase family.</text>
</comment>
<keyword evidence="7" id="KW-0456">Lyase</keyword>
<dbReference type="EC" id="3.4.-.-" evidence="8"/>
<comment type="caution">
    <text evidence="9">The sequence shown here is derived from an EMBL/GenBank/DDBJ whole genome shotgun (WGS) entry which is preliminary data.</text>
</comment>
<evidence type="ECO:0000256" key="8">
    <source>
        <dbReference type="RuleBase" id="RU364100"/>
    </source>
</evidence>
<protein>
    <recommendedName>
        <fullName evidence="8">Abasic site processing protein</fullName>
        <ecNumber evidence="8">3.4.-.-</ecNumber>
    </recommendedName>
</protein>
<keyword evidence="2 8" id="KW-0645">Protease</keyword>
<dbReference type="Proteomes" id="UP000319103">
    <property type="component" value="Unassembled WGS sequence"/>
</dbReference>
<dbReference type="EMBL" id="VIGB01000003">
    <property type="protein sequence ID" value="TQF01118.1"/>
    <property type="molecule type" value="Genomic_DNA"/>
</dbReference>
<dbReference type="SUPFAM" id="SSF143081">
    <property type="entry name" value="BB1717-like"/>
    <property type="match status" value="1"/>
</dbReference>
<evidence type="ECO:0000313" key="10">
    <source>
        <dbReference type="Proteomes" id="UP000319103"/>
    </source>
</evidence>
<organism evidence="9 10">
    <name type="scientific">Kitasatospora acidiphila</name>
    <dbReference type="NCBI Taxonomy" id="2567942"/>
    <lineage>
        <taxon>Bacteria</taxon>
        <taxon>Bacillati</taxon>
        <taxon>Actinomycetota</taxon>
        <taxon>Actinomycetes</taxon>
        <taxon>Kitasatosporales</taxon>
        <taxon>Streptomycetaceae</taxon>
        <taxon>Kitasatospora</taxon>
    </lineage>
</organism>
<keyword evidence="4 8" id="KW-0378">Hydrolase</keyword>
<reference evidence="9 10" key="1">
    <citation type="submission" date="2019-06" db="EMBL/GenBank/DDBJ databases">
        <title>Description of Kitasatospora acidophila sp. nov. isolated from pine grove soil, and reclassification of Streptomyces novaecaesareae to Kitasatospora novaeceasareae comb. nov.</title>
        <authorList>
            <person name="Kim M.J."/>
        </authorList>
    </citation>
    <scope>NUCLEOTIDE SEQUENCE [LARGE SCALE GENOMIC DNA]</scope>
    <source>
        <strain evidence="9 10">MMS16-CNU292</strain>
    </source>
</reference>
<dbReference type="RefSeq" id="WP_141631853.1">
    <property type="nucleotide sequence ID" value="NZ_VIGB01000003.1"/>
</dbReference>
<evidence type="ECO:0000256" key="6">
    <source>
        <dbReference type="ARBA" id="ARBA00023125"/>
    </source>
</evidence>
<dbReference type="InterPro" id="IPR036590">
    <property type="entry name" value="SRAP-like"/>
</dbReference>
<evidence type="ECO:0000256" key="3">
    <source>
        <dbReference type="ARBA" id="ARBA00022763"/>
    </source>
</evidence>
<dbReference type="OrthoDB" id="9782620at2"/>
<keyword evidence="6" id="KW-0238">DNA-binding</keyword>
<keyword evidence="3" id="KW-0227">DNA damage</keyword>
<dbReference type="InterPro" id="IPR003738">
    <property type="entry name" value="SRAP"/>
</dbReference>
<evidence type="ECO:0000256" key="7">
    <source>
        <dbReference type="ARBA" id="ARBA00023239"/>
    </source>
</evidence>
<evidence type="ECO:0000256" key="2">
    <source>
        <dbReference type="ARBA" id="ARBA00022670"/>
    </source>
</evidence>
<dbReference type="GO" id="GO:0006508">
    <property type="term" value="P:proteolysis"/>
    <property type="evidence" value="ECO:0007669"/>
    <property type="project" value="UniProtKB-KW"/>
</dbReference>
<evidence type="ECO:0000256" key="5">
    <source>
        <dbReference type="ARBA" id="ARBA00023124"/>
    </source>
</evidence>
<keyword evidence="5" id="KW-0190">Covalent protein-DNA linkage</keyword>
<keyword evidence="10" id="KW-1185">Reference proteome</keyword>
<dbReference type="AlphaFoldDB" id="A0A540VWJ6"/>
<dbReference type="GO" id="GO:0016829">
    <property type="term" value="F:lyase activity"/>
    <property type="evidence" value="ECO:0007669"/>
    <property type="project" value="UniProtKB-KW"/>
</dbReference>
<evidence type="ECO:0000256" key="4">
    <source>
        <dbReference type="ARBA" id="ARBA00022801"/>
    </source>
</evidence>
<dbReference type="GO" id="GO:0008233">
    <property type="term" value="F:peptidase activity"/>
    <property type="evidence" value="ECO:0007669"/>
    <property type="project" value="UniProtKB-KW"/>
</dbReference>
<dbReference type="Gene3D" id="3.90.1680.10">
    <property type="entry name" value="SOS response associated peptidase-like"/>
    <property type="match status" value="1"/>
</dbReference>
<dbReference type="GO" id="GO:0106300">
    <property type="term" value="P:protein-DNA covalent cross-linking repair"/>
    <property type="evidence" value="ECO:0007669"/>
    <property type="project" value="InterPro"/>
</dbReference>